<proteinExistence type="predicted"/>
<reference evidence="1" key="1">
    <citation type="submission" date="2021-02" db="EMBL/GenBank/DDBJ databases">
        <title>Comparative genomics reveals that relaxation of natural selection precedes convergent phenotypic evolution of cavefish.</title>
        <authorList>
            <person name="Peng Z."/>
        </authorList>
    </citation>
    <scope>NUCLEOTIDE SEQUENCE</scope>
    <source>
        <tissue evidence="1">Muscle</tissue>
    </source>
</reference>
<dbReference type="EMBL" id="JAFHDT010000020">
    <property type="protein sequence ID" value="KAI7795404.1"/>
    <property type="molecule type" value="Genomic_DNA"/>
</dbReference>
<dbReference type="Proteomes" id="UP001059041">
    <property type="component" value="Linkage Group LG20"/>
</dbReference>
<evidence type="ECO:0000313" key="2">
    <source>
        <dbReference type="Proteomes" id="UP001059041"/>
    </source>
</evidence>
<keyword evidence="2" id="KW-1185">Reference proteome</keyword>
<feature type="non-terminal residue" evidence="1">
    <location>
        <position position="103"/>
    </location>
</feature>
<name>A0A9W7TED5_TRIRA</name>
<dbReference type="AlphaFoldDB" id="A0A9W7TED5"/>
<gene>
    <name evidence="1" type="ORF">IRJ41_018535</name>
</gene>
<feature type="non-terminal residue" evidence="1">
    <location>
        <position position="1"/>
    </location>
</feature>
<comment type="caution">
    <text evidence="1">The sequence shown here is derived from an EMBL/GenBank/DDBJ whole genome shotgun (WGS) entry which is preliminary data.</text>
</comment>
<organism evidence="1 2">
    <name type="scientific">Triplophysa rosa</name>
    <name type="common">Cave loach</name>
    <dbReference type="NCBI Taxonomy" id="992332"/>
    <lineage>
        <taxon>Eukaryota</taxon>
        <taxon>Metazoa</taxon>
        <taxon>Chordata</taxon>
        <taxon>Craniata</taxon>
        <taxon>Vertebrata</taxon>
        <taxon>Euteleostomi</taxon>
        <taxon>Actinopterygii</taxon>
        <taxon>Neopterygii</taxon>
        <taxon>Teleostei</taxon>
        <taxon>Ostariophysi</taxon>
        <taxon>Cypriniformes</taxon>
        <taxon>Nemacheilidae</taxon>
        <taxon>Triplophysa</taxon>
    </lineage>
</organism>
<evidence type="ECO:0000313" key="1">
    <source>
        <dbReference type="EMBL" id="KAI7795404.1"/>
    </source>
</evidence>
<protein>
    <submittedName>
        <fullName evidence="1">Uncharacterized protein</fullName>
    </submittedName>
</protein>
<accession>A0A9W7TED5</accession>
<sequence length="103" mass="11760">FAKQRGLLQFSSSAPLLRDPRDTTDVHFGEPVYQPRTVPLEQSRCELEYRFTDGRTGVCSLEVLKSHLDTGFKRLFARFVMLKFVCSGYDTLKAVDLVKGHFS</sequence>